<evidence type="ECO:0000313" key="1">
    <source>
        <dbReference type="EMBL" id="RBP30715.1"/>
    </source>
</evidence>
<dbReference type="EMBL" id="QNRO01000007">
    <property type="protein sequence ID" value="RBP30715.1"/>
    <property type="molecule type" value="Genomic_DNA"/>
</dbReference>
<name>A0A366GSK4_9GAMM</name>
<comment type="caution">
    <text evidence="1">The sequence shown here is derived from an EMBL/GenBank/DDBJ whole genome shotgun (WGS) entry which is preliminary data.</text>
</comment>
<protein>
    <submittedName>
        <fullName evidence="1">Uncharacterized protein</fullName>
    </submittedName>
</protein>
<dbReference type="Proteomes" id="UP000252995">
    <property type="component" value="Unassembled WGS sequence"/>
</dbReference>
<organism evidence="1 2">
    <name type="scientific">Marinobacter pelagius</name>
    <dbReference type="NCBI Taxonomy" id="379482"/>
    <lineage>
        <taxon>Bacteria</taxon>
        <taxon>Pseudomonadati</taxon>
        <taxon>Pseudomonadota</taxon>
        <taxon>Gammaproteobacteria</taxon>
        <taxon>Pseudomonadales</taxon>
        <taxon>Marinobacteraceae</taxon>
        <taxon>Marinobacter</taxon>
    </lineage>
</organism>
<sequence>MNPVNLDRIHDLMQNGLYSGCVAIIKNEEVGEATLNHLSEKARQWYRSVRVFNLDKESPEQLLLCDSELVVVHGFEQCSSQRPETYAARSALENRRYKGLFAILCLNREAFRHHFCNPAHPFYHFCGEIEEGQISDLIDGG</sequence>
<dbReference type="AlphaFoldDB" id="A0A366GSK4"/>
<gene>
    <name evidence="1" type="ORF">DET50_107130</name>
</gene>
<evidence type="ECO:0000313" key="2">
    <source>
        <dbReference type="Proteomes" id="UP000252995"/>
    </source>
</evidence>
<proteinExistence type="predicted"/>
<reference evidence="1 2" key="1">
    <citation type="submission" date="2018-06" db="EMBL/GenBank/DDBJ databases">
        <title>Freshwater and sediment microbial communities from various areas in North America, analyzing microbe dynamics in response to fracking.</title>
        <authorList>
            <person name="Lamendella R."/>
        </authorList>
    </citation>
    <scope>NUCLEOTIDE SEQUENCE [LARGE SCALE GENOMIC DNA]</scope>
    <source>
        <strain evidence="1 2">114J</strain>
    </source>
</reference>
<accession>A0A366GSK4</accession>